<dbReference type="RefSeq" id="WP_162050218.1">
    <property type="nucleotide sequence ID" value="NZ_AP022345.1"/>
</dbReference>
<evidence type="ECO:0000313" key="2">
    <source>
        <dbReference type="Proteomes" id="UP000463961"/>
    </source>
</evidence>
<dbReference type="EMBL" id="AP022345">
    <property type="protein sequence ID" value="BBU69027.1"/>
    <property type="molecule type" value="Genomic_DNA"/>
</dbReference>
<keyword evidence="2" id="KW-1185">Reference proteome</keyword>
<dbReference type="OrthoDB" id="7839994at2"/>
<gene>
    <name evidence="1" type="ORF">ICHIAU1_13100</name>
</gene>
<evidence type="ECO:0000313" key="1">
    <source>
        <dbReference type="EMBL" id="BBU69027.1"/>
    </source>
</evidence>
<name>A0A7R6QX58_9RHOO</name>
<sequence>MKNDVLLDHQCPPVSVEQLQDYLKTKRWFEDGYIRNVATIWHFGQNEEAEVVLPFITAKDFRQRIRDALLAVAAFERRDVLDLINEIKRRYSNLIAVRVIHPDTQDGTIPINDGVLLITKAKDLLSAAAQAVYSKRKHFSGPAPKDARKYLDTLLLGQTEIGSYVVNVIGPNQTTIVYEHEESDGTSPEAVPLGQVITSNLVSGLDALAKAGSDFEQSGNIGVFDAAVLSGVSANLCDALLGFSGENRNRTFEITVTTTAGPLFEFESETRKFSFEGKHVDMLEKAAGYYKDDYVLPDRVLTGYITKLVRPKEETAGTITLDSTIGDVERKVRVALSGDDYHLAVIAHDNGQMVRVQGDVHIKPKAAELLNPQNFGSINTEDLF</sequence>
<dbReference type="Proteomes" id="UP000463961">
    <property type="component" value="Chromosome"/>
</dbReference>
<proteinExistence type="predicted"/>
<accession>A0A7R6QX58</accession>
<organism evidence="1 2">
    <name type="scientific">Fluviibacter phosphoraccumulans</name>
    <dbReference type="NCBI Taxonomy" id="1751046"/>
    <lineage>
        <taxon>Bacteria</taxon>
        <taxon>Pseudomonadati</taxon>
        <taxon>Pseudomonadota</taxon>
        <taxon>Betaproteobacteria</taxon>
        <taxon>Rhodocyclales</taxon>
        <taxon>Fluviibacteraceae</taxon>
        <taxon>Fluviibacter</taxon>
    </lineage>
</organism>
<reference evidence="2" key="1">
    <citation type="submission" date="2020-01" db="EMBL/GenBank/DDBJ databases">
        <title>Phosphoaccumulans saitamaens gen. nov., sp. nov., a polyphosphate accumulating bacterium isolated from surface river water.</title>
        <authorList>
            <person name="Watanabe K."/>
            <person name="Suda W."/>
        </authorList>
    </citation>
    <scope>NUCLEOTIDE SEQUENCE [LARGE SCALE GENOMIC DNA]</scope>
    <source>
        <strain evidence="2">ICHIAU1</strain>
    </source>
</reference>
<dbReference type="AlphaFoldDB" id="A0A7R6QX58"/>
<protein>
    <submittedName>
        <fullName evidence="1">Uncharacterized protein</fullName>
    </submittedName>
</protein>